<protein>
    <recommendedName>
        <fullName evidence="14">THAP-type domain-containing protein</fullName>
    </recommendedName>
</protein>
<dbReference type="SMART" id="SM00980">
    <property type="entry name" value="THAP"/>
    <property type="match status" value="1"/>
</dbReference>
<comment type="caution">
    <text evidence="15">The sequence shown here is derived from an EMBL/GenBank/DDBJ whole genome shotgun (WGS) entry which is preliminary data.</text>
</comment>
<comment type="subcellular location">
    <subcellularLocation>
        <location evidence="1">Nucleus</location>
        <location evidence="1">Nucleoplasm</location>
    </subcellularLocation>
</comment>
<sequence>MLWPIAACNREARFVANLIAGFKQEKSKSLTARAMVNCAIPGCTLNSSSSKITDDRLKNIKKVSFLGFPLKNPALLAKWVDFIRSFDGLHNWQPSKGSKICGLHFNADLMENFGRGKTPSSDFIPTIKNPTLKPLGKSRKALENRKSTSPPESSKPKQPKLEHKIDESTSHVRILNGAPPITAGCYLAVIDGIAYYISIHQLTFEGAEITSTGQRKKVAKTFNHSQSFEVDRGIVDGIVTPDGVKSQNEGKDDGYTISISSNYSISINERSTEGDCKKDKSTTEMKVLSYHDKDLKDKILDSSDPISLLAFIPSSIGPSQNIVADKITSETIESTSGDCEESKADIVSCSSLKDTALPQLKLDENELPESQHLNNVDYLDLDYTEPMMDLGDPLICSQILSSDEQAPSSDSYGFTSSRLSLSPSSKTIYEPPHDVPPLFHELQSLDNGSSQNEDFQFIDELPCDLSDPVRVTLDKTSDLVCPSKCFRDERLNTKKWDEKKCVFIKKSTVGWVPVRPGAPILSVRGVLGTLVSAFLLVQKFF</sequence>
<keyword evidence="16" id="KW-1185">Reference proteome</keyword>
<keyword evidence="7" id="KW-0175">Coiled coil</keyword>
<dbReference type="AlphaFoldDB" id="A0A8S1C3V9"/>
<dbReference type="PANTHER" id="PTHR46600">
    <property type="entry name" value="THAP DOMAIN-CONTAINING"/>
    <property type="match status" value="1"/>
</dbReference>
<dbReference type="EMBL" id="CADEPI010000026">
    <property type="protein sequence ID" value="CAB3366700.1"/>
    <property type="molecule type" value="Genomic_DNA"/>
</dbReference>
<keyword evidence="10" id="KW-0539">Nucleus</keyword>
<evidence type="ECO:0000259" key="14">
    <source>
        <dbReference type="PROSITE" id="PS50950"/>
    </source>
</evidence>
<evidence type="ECO:0000256" key="12">
    <source>
        <dbReference type="PROSITE-ProRule" id="PRU00309"/>
    </source>
</evidence>
<dbReference type="SUPFAM" id="SSF57716">
    <property type="entry name" value="Glucocorticoid receptor-like (DNA-binding domain)"/>
    <property type="match status" value="1"/>
</dbReference>
<evidence type="ECO:0000256" key="1">
    <source>
        <dbReference type="ARBA" id="ARBA00004642"/>
    </source>
</evidence>
<keyword evidence="8 12" id="KW-0238">DNA-binding</keyword>
<evidence type="ECO:0000256" key="11">
    <source>
        <dbReference type="ARBA" id="ARBA00023306"/>
    </source>
</evidence>
<evidence type="ECO:0000313" key="15">
    <source>
        <dbReference type="EMBL" id="CAB3366700.1"/>
    </source>
</evidence>
<evidence type="ECO:0000256" key="5">
    <source>
        <dbReference type="ARBA" id="ARBA00022833"/>
    </source>
</evidence>
<keyword evidence="9" id="KW-0804">Transcription</keyword>
<keyword evidence="6" id="KW-0805">Transcription regulation</keyword>
<keyword evidence="4 12" id="KW-0863">Zinc-finger</keyword>
<keyword evidence="5" id="KW-0862">Zinc</keyword>
<accession>A0A8S1C3V9</accession>
<keyword evidence="3" id="KW-0479">Metal-binding</keyword>
<keyword evidence="11" id="KW-0131">Cell cycle</keyword>
<dbReference type="OrthoDB" id="5982876at2759"/>
<evidence type="ECO:0000313" key="16">
    <source>
        <dbReference type="Proteomes" id="UP000494165"/>
    </source>
</evidence>
<dbReference type="InterPro" id="IPR026516">
    <property type="entry name" value="THAP1/10"/>
</dbReference>
<evidence type="ECO:0000256" key="10">
    <source>
        <dbReference type="ARBA" id="ARBA00023242"/>
    </source>
</evidence>
<reference evidence="15 16" key="1">
    <citation type="submission" date="2020-04" db="EMBL/GenBank/DDBJ databases">
        <authorList>
            <person name="Alioto T."/>
            <person name="Alioto T."/>
            <person name="Gomez Garrido J."/>
        </authorList>
    </citation>
    <scope>NUCLEOTIDE SEQUENCE [LARGE SCALE GENOMIC DNA]</scope>
</reference>
<feature type="domain" description="THAP-type" evidence="14">
    <location>
        <begin position="35"/>
        <end position="128"/>
    </location>
</feature>
<dbReference type="Proteomes" id="UP000494165">
    <property type="component" value="Unassembled WGS sequence"/>
</dbReference>
<evidence type="ECO:0000256" key="6">
    <source>
        <dbReference type="ARBA" id="ARBA00023015"/>
    </source>
</evidence>
<evidence type="ECO:0000256" key="4">
    <source>
        <dbReference type="ARBA" id="ARBA00022771"/>
    </source>
</evidence>
<evidence type="ECO:0000256" key="9">
    <source>
        <dbReference type="ARBA" id="ARBA00023163"/>
    </source>
</evidence>
<organism evidence="15 16">
    <name type="scientific">Cloeon dipterum</name>
    <dbReference type="NCBI Taxonomy" id="197152"/>
    <lineage>
        <taxon>Eukaryota</taxon>
        <taxon>Metazoa</taxon>
        <taxon>Ecdysozoa</taxon>
        <taxon>Arthropoda</taxon>
        <taxon>Hexapoda</taxon>
        <taxon>Insecta</taxon>
        <taxon>Pterygota</taxon>
        <taxon>Palaeoptera</taxon>
        <taxon>Ephemeroptera</taxon>
        <taxon>Pisciforma</taxon>
        <taxon>Baetidae</taxon>
        <taxon>Cloeon</taxon>
    </lineage>
</organism>
<evidence type="ECO:0000256" key="7">
    <source>
        <dbReference type="ARBA" id="ARBA00023054"/>
    </source>
</evidence>
<dbReference type="GO" id="GO:0005654">
    <property type="term" value="C:nucleoplasm"/>
    <property type="evidence" value="ECO:0007669"/>
    <property type="project" value="UniProtKB-SubCell"/>
</dbReference>
<dbReference type="PANTHER" id="PTHR46600:SF1">
    <property type="entry name" value="THAP DOMAIN-CONTAINING PROTEIN 1"/>
    <property type="match status" value="1"/>
</dbReference>
<feature type="region of interest" description="Disordered" evidence="13">
    <location>
        <begin position="120"/>
        <end position="167"/>
    </location>
</feature>
<gene>
    <name evidence="15" type="ORF">CLODIP_2_CD15961</name>
</gene>
<comment type="similarity">
    <text evidence="2">Belongs to the THAP1 family.</text>
</comment>
<dbReference type="Pfam" id="PF05485">
    <property type="entry name" value="THAP"/>
    <property type="match status" value="1"/>
</dbReference>
<evidence type="ECO:0000256" key="8">
    <source>
        <dbReference type="ARBA" id="ARBA00023125"/>
    </source>
</evidence>
<dbReference type="InterPro" id="IPR006612">
    <property type="entry name" value="THAP_Znf"/>
</dbReference>
<proteinExistence type="inferred from homology"/>
<evidence type="ECO:0000256" key="13">
    <source>
        <dbReference type="SAM" id="MobiDB-lite"/>
    </source>
</evidence>
<dbReference type="SMART" id="SM00692">
    <property type="entry name" value="DM3"/>
    <property type="match status" value="1"/>
</dbReference>
<dbReference type="GO" id="GO:0008270">
    <property type="term" value="F:zinc ion binding"/>
    <property type="evidence" value="ECO:0007669"/>
    <property type="project" value="UniProtKB-KW"/>
</dbReference>
<name>A0A8S1C3V9_9INSE</name>
<dbReference type="PROSITE" id="PS50950">
    <property type="entry name" value="ZF_THAP"/>
    <property type="match status" value="1"/>
</dbReference>
<evidence type="ECO:0000256" key="3">
    <source>
        <dbReference type="ARBA" id="ARBA00022723"/>
    </source>
</evidence>
<dbReference type="GO" id="GO:0043565">
    <property type="term" value="F:sequence-specific DNA binding"/>
    <property type="evidence" value="ECO:0007669"/>
    <property type="project" value="InterPro"/>
</dbReference>
<evidence type="ECO:0000256" key="2">
    <source>
        <dbReference type="ARBA" id="ARBA00006177"/>
    </source>
</evidence>